<dbReference type="AlphaFoldDB" id="A0A432Y9X2"/>
<dbReference type="EMBL" id="PIPV01000002">
    <property type="protein sequence ID" value="RUO57701.1"/>
    <property type="molecule type" value="Genomic_DNA"/>
</dbReference>
<protein>
    <submittedName>
        <fullName evidence="1">Thioredoxin family protein</fullName>
    </submittedName>
</protein>
<accession>A0A432Y9X2</accession>
<dbReference type="RefSeq" id="WP_110573035.1">
    <property type="nucleotide sequence ID" value="NZ_PIPV01000002.1"/>
</dbReference>
<evidence type="ECO:0000313" key="2">
    <source>
        <dbReference type="Proteomes" id="UP000287330"/>
    </source>
</evidence>
<dbReference type="InterPro" id="IPR036249">
    <property type="entry name" value="Thioredoxin-like_sf"/>
</dbReference>
<sequence>MHYLLTKPHCPLCKEALLLLNQLDLDEPIELGVVDISTDEALQKEYGWLVPVLIDADDNELRWPFDAQKAKEFIES</sequence>
<keyword evidence="2" id="KW-1185">Reference proteome</keyword>
<evidence type="ECO:0000313" key="1">
    <source>
        <dbReference type="EMBL" id="RUO57701.1"/>
    </source>
</evidence>
<comment type="caution">
    <text evidence="1">The sequence shown here is derived from an EMBL/GenBank/DDBJ whole genome shotgun (WGS) entry which is preliminary data.</text>
</comment>
<gene>
    <name evidence="1" type="ORF">CWE25_04325</name>
</gene>
<dbReference type="Gene3D" id="3.40.30.10">
    <property type="entry name" value="Glutaredoxin"/>
    <property type="match status" value="1"/>
</dbReference>
<organism evidence="1 2">
    <name type="scientific">Idiomarina fontislapidosi</name>
    <dbReference type="NCBI Taxonomy" id="263723"/>
    <lineage>
        <taxon>Bacteria</taxon>
        <taxon>Pseudomonadati</taxon>
        <taxon>Pseudomonadota</taxon>
        <taxon>Gammaproteobacteria</taxon>
        <taxon>Alteromonadales</taxon>
        <taxon>Idiomarinaceae</taxon>
        <taxon>Idiomarina</taxon>
    </lineage>
</organism>
<dbReference type="SUPFAM" id="SSF52833">
    <property type="entry name" value="Thioredoxin-like"/>
    <property type="match status" value="1"/>
</dbReference>
<dbReference type="InterPro" id="IPR008554">
    <property type="entry name" value="Glutaredoxin-like"/>
</dbReference>
<dbReference type="Proteomes" id="UP000287330">
    <property type="component" value="Unassembled WGS sequence"/>
</dbReference>
<proteinExistence type="predicted"/>
<reference evidence="2" key="1">
    <citation type="journal article" date="2018" name="Front. Microbiol.">
        <title>Genome-Based Analysis Reveals the Taxonomy and Diversity of the Family Idiomarinaceae.</title>
        <authorList>
            <person name="Liu Y."/>
            <person name="Lai Q."/>
            <person name="Shao Z."/>
        </authorList>
    </citation>
    <scope>NUCLEOTIDE SEQUENCE [LARGE SCALE GENOMIC DNA]</scope>
    <source>
        <strain evidence="2">F23</strain>
    </source>
</reference>
<name>A0A432Y9X2_9GAMM</name>
<dbReference type="OrthoDB" id="8537427at2"/>
<dbReference type="Pfam" id="PF05768">
    <property type="entry name" value="Glrx-like"/>
    <property type="match status" value="1"/>
</dbReference>